<dbReference type="Pfam" id="PF15477">
    <property type="entry name" value="SMAP"/>
    <property type="match status" value="1"/>
</dbReference>
<feature type="region of interest" description="Disordered" evidence="1">
    <location>
        <begin position="1"/>
        <end position="251"/>
    </location>
</feature>
<evidence type="ECO:0000256" key="1">
    <source>
        <dbReference type="SAM" id="MobiDB-lite"/>
    </source>
</evidence>
<dbReference type="InterPro" id="IPR028124">
    <property type="entry name" value="SMAP_dom"/>
</dbReference>
<feature type="compositionally biased region" description="Basic and acidic residues" evidence="1">
    <location>
        <begin position="59"/>
        <end position="89"/>
    </location>
</feature>
<protein>
    <recommendedName>
        <fullName evidence="2">Small acidic protein-like domain-containing protein</fullName>
    </recommendedName>
</protein>
<feature type="compositionally biased region" description="Acidic residues" evidence="1">
    <location>
        <begin position="44"/>
        <end position="58"/>
    </location>
</feature>
<dbReference type="EMBL" id="JAACXV010000044">
    <property type="protein sequence ID" value="KAF7285777.1"/>
    <property type="molecule type" value="Genomic_DNA"/>
</dbReference>
<dbReference type="OrthoDB" id="1928974at2759"/>
<organism evidence="3 4">
    <name type="scientific">Rhynchophorus ferrugineus</name>
    <name type="common">Red palm weevil</name>
    <name type="synonym">Curculio ferrugineus</name>
    <dbReference type="NCBI Taxonomy" id="354439"/>
    <lineage>
        <taxon>Eukaryota</taxon>
        <taxon>Metazoa</taxon>
        <taxon>Ecdysozoa</taxon>
        <taxon>Arthropoda</taxon>
        <taxon>Hexapoda</taxon>
        <taxon>Insecta</taxon>
        <taxon>Pterygota</taxon>
        <taxon>Neoptera</taxon>
        <taxon>Endopterygota</taxon>
        <taxon>Coleoptera</taxon>
        <taxon>Polyphaga</taxon>
        <taxon>Cucujiformia</taxon>
        <taxon>Curculionidae</taxon>
        <taxon>Dryophthorinae</taxon>
        <taxon>Rhynchophorus</taxon>
    </lineage>
</organism>
<keyword evidence="4" id="KW-1185">Reference proteome</keyword>
<comment type="caution">
    <text evidence="3">The sequence shown here is derived from an EMBL/GenBank/DDBJ whole genome shotgun (WGS) entry which is preliminary data.</text>
</comment>
<feature type="compositionally biased region" description="Basic residues" evidence="1">
    <location>
        <begin position="174"/>
        <end position="201"/>
    </location>
</feature>
<evidence type="ECO:0000259" key="2">
    <source>
        <dbReference type="Pfam" id="PF15477"/>
    </source>
</evidence>
<evidence type="ECO:0000313" key="3">
    <source>
        <dbReference type="EMBL" id="KAF7285777.1"/>
    </source>
</evidence>
<feature type="compositionally biased region" description="Acidic residues" evidence="1">
    <location>
        <begin position="11"/>
        <end position="21"/>
    </location>
</feature>
<feature type="domain" description="Small acidic protein-like" evidence="2">
    <location>
        <begin position="310"/>
        <end position="374"/>
    </location>
</feature>
<dbReference type="PANTHER" id="PTHR22426">
    <property type="entry name" value="ARGININE_SERINE-RICH COILED-COIL PROTEIN 2"/>
    <property type="match status" value="1"/>
</dbReference>
<evidence type="ECO:0000313" key="4">
    <source>
        <dbReference type="Proteomes" id="UP000625711"/>
    </source>
</evidence>
<gene>
    <name evidence="3" type="ORF">GWI33_009962</name>
</gene>
<feature type="compositionally biased region" description="Basic and acidic residues" evidence="1">
    <location>
        <begin position="100"/>
        <end position="173"/>
    </location>
</feature>
<proteinExistence type="predicted"/>
<accession>A0A834J223</accession>
<reference evidence="3" key="1">
    <citation type="submission" date="2020-08" db="EMBL/GenBank/DDBJ databases">
        <title>Genome sequencing and assembly of the red palm weevil Rhynchophorus ferrugineus.</title>
        <authorList>
            <person name="Dias G.B."/>
            <person name="Bergman C.M."/>
            <person name="Manee M."/>
        </authorList>
    </citation>
    <scope>NUCLEOTIDE SEQUENCE</scope>
    <source>
        <strain evidence="3">AA-2017</strain>
        <tissue evidence="3">Whole larva</tissue>
    </source>
</reference>
<dbReference type="Proteomes" id="UP000625711">
    <property type="component" value="Unassembled WGS sequence"/>
</dbReference>
<dbReference type="PANTHER" id="PTHR22426:SF2">
    <property type="entry name" value="ARGININE_SERINE-RICH COILED-COIL PROTEIN 2"/>
    <property type="match status" value="1"/>
</dbReference>
<feature type="compositionally biased region" description="Basic and acidic residues" evidence="1">
    <location>
        <begin position="202"/>
        <end position="234"/>
    </location>
</feature>
<sequence>MNSLVNYGSDDNSDESGEDQFPEMPGREKVAVSKNYRKTGSQEDNYEEVGMDMSEESSDSDKQMTNRRHLNDKNDCRDDRTGKKSRESPSNRSSSKSPKYKRDDEERRSSRSEDRYSKNDEKYRSKRDSREDDRSSKDDDRVRDRDRHREDRKDGRRDERYSRDDRHNRDRRDRDRKRSRSRDRRRSRSPRKSRSPRRSRSGSRDRGSSRGFRRDRMNRMNRMDKSGVEFKSDHYTVTQGNNGNTGGGSGDRFFMPGITGRFRDQIEKRKQLWQKAKDVDFVPSITTPGSSSIGAASAVAGSKAAKVYEATTFADDKTSNKFKRLMGIRDTGPSNLPTKSNDVLKKQEEMFSSMEAQYEVARTATHTMRGVGLGFGSFQR</sequence>
<name>A0A834J223_RHYFE</name>
<dbReference type="AlphaFoldDB" id="A0A834J223"/>